<evidence type="ECO:0000313" key="2">
    <source>
        <dbReference type="EMBL" id="NYF90357.1"/>
    </source>
</evidence>
<evidence type="ECO:0000313" key="3">
    <source>
        <dbReference type="Proteomes" id="UP000564385"/>
    </source>
</evidence>
<gene>
    <name evidence="2" type="ORF">HDF08_002424</name>
</gene>
<evidence type="ECO:0000256" key="1">
    <source>
        <dbReference type="ARBA" id="ARBA00044755"/>
    </source>
</evidence>
<dbReference type="EMBL" id="JACCCU010000001">
    <property type="protein sequence ID" value="NYF90357.1"/>
    <property type="molecule type" value="Genomic_DNA"/>
</dbReference>
<comment type="similarity">
    <text evidence="1">Belongs to the bactofilin family.</text>
</comment>
<dbReference type="PANTHER" id="PTHR35024">
    <property type="entry name" value="HYPOTHETICAL CYTOSOLIC PROTEIN"/>
    <property type="match status" value="1"/>
</dbReference>
<dbReference type="AlphaFoldDB" id="A0A852VFJ0"/>
<dbReference type="InterPro" id="IPR007607">
    <property type="entry name" value="BacA/B"/>
</dbReference>
<dbReference type="Pfam" id="PF04519">
    <property type="entry name" value="Bactofilin"/>
    <property type="match status" value="1"/>
</dbReference>
<accession>A0A852VFJ0</accession>
<dbReference type="PANTHER" id="PTHR35024:SF4">
    <property type="entry name" value="POLYMER-FORMING CYTOSKELETAL PROTEIN"/>
    <property type="match status" value="1"/>
</dbReference>
<dbReference type="Proteomes" id="UP000564385">
    <property type="component" value="Unassembled WGS sequence"/>
</dbReference>
<reference evidence="2 3" key="1">
    <citation type="submission" date="2020-07" db="EMBL/GenBank/DDBJ databases">
        <title>Genomic Encyclopedia of Type Strains, Phase IV (KMG-V): Genome sequencing to study the core and pangenomes of soil and plant-associated prokaryotes.</title>
        <authorList>
            <person name="Whitman W."/>
        </authorList>
    </citation>
    <scope>NUCLEOTIDE SEQUENCE [LARGE SCALE GENOMIC DNA]</scope>
    <source>
        <strain evidence="2 3">M8UP22</strain>
    </source>
</reference>
<comment type="caution">
    <text evidence="2">The sequence shown here is derived from an EMBL/GenBank/DDBJ whole genome shotgun (WGS) entry which is preliminary data.</text>
</comment>
<organism evidence="2 3">
    <name type="scientific">Tunturiibacter lichenicola</name>
    <dbReference type="NCBI Taxonomy" id="2051959"/>
    <lineage>
        <taxon>Bacteria</taxon>
        <taxon>Pseudomonadati</taxon>
        <taxon>Acidobacteriota</taxon>
        <taxon>Terriglobia</taxon>
        <taxon>Terriglobales</taxon>
        <taxon>Acidobacteriaceae</taxon>
        <taxon>Tunturiibacter</taxon>
    </lineage>
</organism>
<proteinExistence type="inferred from homology"/>
<name>A0A852VFJ0_9BACT</name>
<sequence>MVEANVHRTLIGKSLILKGEVTGMEAMHIEGKVEGSIALPGQTITVGRAGQTEALLIANEIVVLGQVRGNCQASDHLDIRSEGSMSGDAIVSRISIADGAFVKGNIDVRRS</sequence>
<protein>
    <submittedName>
        <fullName evidence="2">Cytoskeletal protein CcmA (Bactofilin family)</fullName>
    </submittedName>
</protein>